<protein>
    <submittedName>
        <fullName evidence="1">Uncharacterized protein</fullName>
    </submittedName>
</protein>
<dbReference type="Gene3D" id="3.40.50.300">
    <property type="entry name" value="P-loop containing nucleotide triphosphate hydrolases"/>
    <property type="match status" value="1"/>
</dbReference>
<evidence type="ECO:0000313" key="1">
    <source>
        <dbReference type="EMBL" id="CAF0788640.1"/>
    </source>
</evidence>
<sequence>MSRELSGKSDFTFKFIKPTIIAFMGIPGSGKSTIAKEISSLIESFCYLEKEENLYPEKVRKALAEPDEHENILDIHFYFRNMRAEYHHLAQINKIKNHSTILDSFFSKLMLDILEKKDSATDWFINSKSQHFYKILDISKKDSANLTDADILIFLSVNKTVHGEFLKKRNRPSEVNENIYECQKVFKDCSLKYCEKNEKKFILIEQKNNLEQIVNLVIKELLEEEIICKII</sequence>
<dbReference type="OrthoDB" id="6362633at2759"/>
<keyword evidence="2" id="KW-1185">Reference proteome</keyword>
<dbReference type="SUPFAM" id="SSF52540">
    <property type="entry name" value="P-loop containing nucleoside triphosphate hydrolases"/>
    <property type="match status" value="1"/>
</dbReference>
<reference evidence="1" key="1">
    <citation type="submission" date="2021-02" db="EMBL/GenBank/DDBJ databases">
        <authorList>
            <person name="Nowell W R."/>
        </authorList>
    </citation>
    <scope>NUCLEOTIDE SEQUENCE</scope>
    <source>
        <strain evidence="1">Ploen Becks lab</strain>
    </source>
</reference>
<proteinExistence type="predicted"/>
<name>A0A813S2J2_9BILA</name>
<accession>A0A813S2J2</accession>
<evidence type="ECO:0000313" key="2">
    <source>
        <dbReference type="Proteomes" id="UP000663879"/>
    </source>
</evidence>
<dbReference type="EMBL" id="CAJNOC010000661">
    <property type="protein sequence ID" value="CAF0788640.1"/>
    <property type="molecule type" value="Genomic_DNA"/>
</dbReference>
<dbReference type="Proteomes" id="UP000663879">
    <property type="component" value="Unassembled WGS sequence"/>
</dbReference>
<dbReference type="AlphaFoldDB" id="A0A813S2J2"/>
<comment type="caution">
    <text evidence="1">The sequence shown here is derived from an EMBL/GenBank/DDBJ whole genome shotgun (WGS) entry which is preliminary data.</text>
</comment>
<organism evidence="1 2">
    <name type="scientific">Brachionus calyciflorus</name>
    <dbReference type="NCBI Taxonomy" id="104777"/>
    <lineage>
        <taxon>Eukaryota</taxon>
        <taxon>Metazoa</taxon>
        <taxon>Spiralia</taxon>
        <taxon>Gnathifera</taxon>
        <taxon>Rotifera</taxon>
        <taxon>Eurotatoria</taxon>
        <taxon>Monogononta</taxon>
        <taxon>Pseudotrocha</taxon>
        <taxon>Ploima</taxon>
        <taxon>Brachionidae</taxon>
        <taxon>Brachionus</taxon>
    </lineage>
</organism>
<dbReference type="InterPro" id="IPR027417">
    <property type="entry name" value="P-loop_NTPase"/>
</dbReference>
<gene>
    <name evidence="1" type="ORF">OXX778_LOCUS5850</name>
</gene>